<dbReference type="WBParaSite" id="BTMF_0000585301-mRNA-1">
    <property type="protein sequence ID" value="BTMF_0000585301-mRNA-1"/>
    <property type="gene ID" value="BTMF_0000585301"/>
</dbReference>
<proteinExistence type="predicted"/>
<name>A0A0R3QHI8_9BILA</name>
<organism evidence="1">
    <name type="scientific">Brugia timori</name>
    <dbReference type="NCBI Taxonomy" id="42155"/>
    <lineage>
        <taxon>Eukaryota</taxon>
        <taxon>Metazoa</taxon>
        <taxon>Ecdysozoa</taxon>
        <taxon>Nematoda</taxon>
        <taxon>Chromadorea</taxon>
        <taxon>Rhabditida</taxon>
        <taxon>Spirurina</taxon>
        <taxon>Spiruromorpha</taxon>
        <taxon>Filarioidea</taxon>
        <taxon>Onchocercidae</taxon>
        <taxon>Brugia</taxon>
    </lineage>
</organism>
<accession>A0A0R3QHI8</accession>
<reference evidence="1" key="1">
    <citation type="submission" date="2017-02" db="UniProtKB">
        <authorList>
            <consortium name="WormBaseParasite"/>
        </authorList>
    </citation>
    <scope>IDENTIFICATION</scope>
</reference>
<sequence length="102" mass="11766">MTEIIHLHNYLVHNRQLLSHTAFCFPRDANHRAMTRTKFAWFGEHVKSHHNCTKFVKQLGHLDRNCRGNVICASNNATCFSSQQNSSLLPENLSSELILLTY</sequence>
<dbReference type="AlphaFoldDB" id="A0A0R3QHI8"/>
<protein>
    <submittedName>
        <fullName evidence="1">Uncharacterized protein</fullName>
    </submittedName>
</protein>
<evidence type="ECO:0000313" key="1">
    <source>
        <dbReference type="WBParaSite" id="BTMF_0000585301-mRNA-1"/>
    </source>
</evidence>